<proteinExistence type="predicted"/>
<dbReference type="OrthoDB" id="200501at2157"/>
<evidence type="ECO:0000313" key="3">
    <source>
        <dbReference type="Proteomes" id="UP000199451"/>
    </source>
</evidence>
<evidence type="ECO:0000259" key="1">
    <source>
        <dbReference type="Pfam" id="PF01370"/>
    </source>
</evidence>
<evidence type="ECO:0000313" key="2">
    <source>
        <dbReference type="EMBL" id="SDL99760.1"/>
    </source>
</evidence>
<dbReference type="PANTHER" id="PTHR43245:SF55">
    <property type="entry name" value="NAD(P)-BINDING DOMAIN-CONTAINING PROTEIN"/>
    <property type="match status" value="1"/>
</dbReference>
<dbReference type="PANTHER" id="PTHR43245">
    <property type="entry name" value="BIFUNCTIONAL POLYMYXIN RESISTANCE PROTEIN ARNA"/>
    <property type="match status" value="1"/>
</dbReference>
<dbReference type="Pfam" id="PF01370">
    <property type="entry name" value="Epimerase"/>
    <property type="match status" value="1"/>
</dbReference>
<dbReference type="EMBL" id="FNHL01000001">
    <property type="protein sequence ID" value="SDL99760.1"/>
    <property type="molecule type" value="Genomic_DNA"/>
</dbReference>
<protein>
    <submittedName>
        <fullName evidence="2">Nucleoside-diphosphate-sugar epimerase</fullName>
    </submittedName>
</protein>
<dbReference type="InterPro" id="IPR050177">
    <property type="entry name" value="Lipid_A_modif_metabolic_enz"/>
</dbReference>
<dbReference type="RefSeq" id="WP_089693639.1">
    <property type="nucleotide sequence ID" value="NZ_FNHL01000001.1"/>
</dbReference>
<dbReference type="AlphaFoldDB" id="A0A1G9PLV6"/>
<keyword evidence="3" id="KW-1185">Reference proteome</keyword>
<dbReference type="STRING" id="660521.SAMN04487949_0442"/>
<dbReference type="Gene3D" id="3.40.50.720">
    <property type="entry name" value="NAD(P)-binding Rossmann-like Domain"/>
    <property type="match status" value="1"/>
</dbReference>
<dbReference type="SUPFAM" id="SSF51735">
    <property type="entry name" value="NAD(P)-binding Rossmann-fold domains"/>
    <property type="match status" value="1"/>
</dbReference>
<sequence>MSQTATVAVTGGNGQVGRGVIRELNAHGYRTVNVSRGRRSEAVADAYQQADLLDAGEVYGALAACAADAVVHLGMRPRPDDAPGHVTFESNVMTTYHVLEACENLDIDSVAIASSMSALGAGFDPDQVRLDYLPVDETHPVDPRDPYALGKRVLEVTADGVGRRNDGPTTVATVRFPMAMDDEQIEEVLVDGDRSLDAIREAPFHHSAHNTLFAYVHLDDLARLFRLCVEADFDGHETVWAAAADTTVDLPTNELVAEEYPEADVRVEPEGFDEYGSLVDTTKAGELLGWTPEKSWRD</sequence>
<reference evidence="3" key="1">
    <citation type="submission" date="2016-10" db="EMBL/GenBank/DDBJ databases">
        <authorList>
            <person name="Varghese N."/>
            <person name="Submissions S."/>
        </authorList>
    </citation>
    <scope>NUCLEOTIDE SEQUENCE [LARGE SCALE GENOMIC DNA]</scope>
    <source>
        <strain evidence="3">CGMCC 1.10119</strain>
    </source>
</reference>
<organism evidence="2 3">
    <name type="scientific">Halogranum gelatinilyticum</name>
    <dbReference type="NCBI Taxonomy" id="660521"/>
    <lineage>
        <taxon>Archaea</taxon>
        <taxon>Methanobacteriati</taxon>
        <taxon>Methanobacteriota</taxon>
        <taxon>Stenosarchaea group</taxon>
        <taxon>Halobacteria</taxon>
        <taxon>Halobacteriales</taxon>
        <taxon>Haloferacaceae</taxon>
    </lineage>
</organism>
<accession>A0A1G9PLV6</accession>
<dbReference type="InterPro" id="IPR036291">
    <property type="entry name" value="NAD(P)-bd_dom_sf"/>
</dbReference>
<feature type="domain" description="NAD-dependent epimerase/dehydratase" evidence="1">
    <location>
        <begin position="7"/>
        <end position="165"/>
    </location>
</feature>
<gene>
    <name evidence="2" type="ORF">SAMN04487949_0442</name>
</gene>
<name>A0A1G9PLV6_9EURY</name>
<dbReference type="InterPro" id="IPR001509">
    <property type="entry name" value="Epimerase_deHydtase"/>
</dbReference>
<dbReference type="Proteomes" id="UP000199451">
    <property type="component" value="Unassembled WGS sequence"/>
</dbReference>